<organism evidence="2 3">
    <name type="scientific">Viridothelium virens</name>
    <name type="common">Speckled blister lichen</name>
    <name type="synonym">Trypethelium virens</name>
    <dbReference type="NCBI Taxonomy" id="1048519"/>
    <lineage>
        <taxon>Eukaryota</taxon>
        <taxon>Fungi</taxon>
        <taxon>Dikarya</taxon>
        <taxon>Ascomycota</taxon>
        <taxon>Pezizomycotina</taxon>
        <taxon>Dothideomycetes</taxon>
        <taxon>Dothideomycetes incertae sedis</taxon>
        <taxon>Trypetheliales</taxon>
        <taxon>Trypetheliaceae</taxon>
        <taxon>Viridothelium</taxon>
    </lineage>
</organism>
<dbReference type="Proteomes" id="UP000800092">
    <property type="component" value="Unassembled WGS sequence"/>
</dbReference>
<feature type="region of interest" description="Disordered" evidence="1">
    <location>
        <begin position="149"/>
        <end position="169"/>
    </location>
</feature>
<proteinExistence type="predicted"/>
<dbReference type="AlphaFoldDB" id="A0A6A6HMD9"/>
<protein>
    <submittedName>
        <fullName evidence="2">Uncharacterized protein</fullName>
    </submittedName>
</protein>
<name>A0A6A6HMD9_VIRVR</name>
<reference evidence="2" key="1">
    <citation type="journal article" date="2020" name="Stud. Mycol.">
        <title>101 Dothideomycetes genomes: a test case for predicting lifestyles and emergence of pathogens.</title>
        <authorList>
            <person name="Haridas S."/>
            <person name="Albert R."/>
            <person name="Binder M."/>
            <person name="Bloem J."/>
            <person name="Labutti K."/>
            <person name="Salamov A."/>
            <person name="Andreopoulos B."/>
            <person name="Baker S."/>
            <person name="Barry K."/>
            <person name="Bills G."/>
            <person name="Bluhm B."/>
            <person name="Cannon C."/>
            <person name="Castanera R."/>
            <person name="Culley D."/>
            <person name="Daum C."/>
            <person name="Ezra D."/>
            <person name="Gonzalez J."/>
            <person name="Henrissat B."/>
            <person name="Kuo A."/>
            <person name="Liang C."/>
            <person name="Lipzen A."/>
            <person name="Lutzoni F."/>
            <person name="Magnuson J."/>
            <person name="Mondo S."/>
            <person name="Nolan M."/>
            <person name="Ohm R."/>
            <person name="Pangilinan J."/>
            <person name="Park H.-J."/>
            <person name="Ramirez L."/>
            <person name="Alfaro M."/>
            <person name="Sun H."/>
            <person name="Tritt A."/>
            <person name="Yoshinaga Y."/>
            <person name="Zwiers L.-H."/>
            <person name="Turgeon B."/>
            <person name="Goodwin S."/>
            <person name="Spatafora J."/>
            <person name="Crous P."/>
            <person name="Grigoriev I."/>
        </authorList>
    </citation>
    <scope>NUCLEOTIDE SEQUENCE</scope>
    <source>
        <strain evidence="2">Tuck. ex Michener</strain>
    </source>
</reference>
<dbReference type="OrthoDB" id="3979469at2759"/>
<keyword evidence="3" id="KW-1185">Reference proteome</keyword>
<evidence type="ECO:0000313" key="2">
    <source>
        <dbReference type="EMBL" id="KAF2238703.1"/>
    </source>
</evidence>
<evidence type="ECO:0000313" key="3">
    <source>
        <dbReference type="Proteomes" id="UP000800092"/>
    </source>
</evidence>
<dbReference type="PANTHER" id="PTHR39153:SF1">
    <property type="entry name" value="AGR244WP"/>
    <property type="match status" value="1"/>
</dbReference>
<dbReference type="PANTHER" id="PTHR39153">
    <property type="entry name" value="AGR244WP"/>
    <property type="match status" value="1"/>
</dbReference>
<dbReference type="EMBL" id="ML991775">
    <property type="protein sequence ID" value="KAF2238703.1"/>
    <property type="molecule type" value="Genomic_DNA"/>
</dbReference>
<gene>
    <name evidence="2" type="ORF">EV356DRAFT_269121</name>
</gene>
<accession>A0A6A6HMD9</accession>
<evidence type="ECO:0000256" key="1">
    <source>
        <dbReference type="SAM" id="MobiDB-lite"/>
    </source>
</evidence>
<dbReference type="InterPro" id="IPR038882">
    <property type="entry name" value="Rcf3"/>
</dbReference>
<feature type="compositionally biased region" description="Polar residues" evidence="1">
    <location>
        <begin position="156"/>
        <end position="169"/>
    </location>
</feature>
<sequence>MREHGNLDTTEANAAAWQAARGAVTGAARWGLFCGLAGILGYTFSPLYRGLTIQFKVYVFFLAPCSECNHQPQDSTVEISHYGPLGKKENKKKKNLEANRSPFSFLQMSGMTVGSMIEADKRLRAYEVEVRRQKKLARDAQMWRRYEQDYEEGVGSTESAGSASAQTKR</sequence>